<dbReference type="GO" id="GO:0071949">
    <property type="term" value="F:FAD binding"/>
    <property type="evidence" value="ECO:0007669"/>
    <property type="project" value="InterPro"/>
</dbReference>
<dbReference type="PRINTS" id="PR00420">
    <property type="entry name" value="RNGMNOXGNASE"/>
</dbReference>
<evidence type="ECO:0000259" key="2">
    <source>
        <dbReference type="Pfam" id="PF01494"/>
    </source>
</evidence>
<dbReference type="PANTHER" id="PTHR43476">
    <property type="entry name" value="3-(3-HYDROXY-PHENYL)PROPIONATE/3-HYDROXYCINNAMIC ACID HYDROXYLASE"/>
    <property type="match status" value="1"/>
</dbReference>
<dbReference type="AlphaFoldDB" id="A0A1C4GSK1"/>
<reference evidence="3 4" key="1">
    <citation type="submission" date="2016-08" db="EMBL/GenBank/DDBJ databases">
        <authorList>
            <person name="Seilhamer J.J."/>
        </authorList>
    </citation>
    <scope>NUCLEOTIDE SEQUENCE [LARGE SCALE GENOMIC DNA]</scope>
    <source>
        <strain evidence="3 4">ANC 4874</strain>
    </source>
</reference>
<evidence type="ECO:0000256" key="1">
    <source>
        <dbReference type="ARBA" id="ARBA00023002"/>
    </source>
</evidence>
<evidence type="ECO:0000313" key="3">
    <source>
        <dbReference type="EMBL" id="SCC71149.1"/>
    </source>
</evidence>
<dbReference type="Pfam" id="PF01494">
    <property type="entry name" value="FAD_binding_3"/>
    <property type="match status" value="1"/>
</dbReference>
<dbReference type="Gene3D" id="3.30.70.2450">
    <property type="match status" value="1"/>
</dbReference>
<dbReference type="GO" id="GO:0019622">
    <property type="term" value="P:3-(3-hydroxy)phenylpropionate catabolic process"/>
    <property type="evidence" value="ECO:0007669"/>
    <property type="project" value="TreeGrafter"/>
</dbReference>
<dbReference type="SUPFAM" id="SSF51905">
    <property type="entry name" value="FAD/NAD(P)-binding domain"/>
    <property type="match status" value="1"/>
</dbReference>
<evidence type="ECO:0000313" key="4">
    <source>
        <dbReference type="Proteomes" id="UP000243661"/>
    </source>
</evidence>
<dbReference type="InterPro" id="IPR036188">
    <property type="entry name" value="FAD/NAD-bd_sf"/>
</dbReference>
<dbReference type="Proteomes" id="UP000243661">
    <property type="component" value="Unassembled WGS sequence"/>
</dbReference>
<proteinExistence type="predicted"/>
<dbReference type="Gene3D" id="3.50.50.60">
    <property type="entry name" value="FAD/NAD(P)-binding domain"/>
    <property type="match status" value="1"/>
</dbReference>
<dbReference type="RefSeq" id="WP_092718054.1">
    <property type="nucleotide sequence ID" value="NZ_FMBK01000002.1"/>
</dbReference>
<sequence>MHFPEIQPRKSLYYNYEIYPYFHSNQNTLAESDTVTVVGAGPIGMATALLLAKQGIKVILLSAEQQLSEGSRALVYTKRSMEILQAAGVADRIMTKALAWTHGNSIYKGQVAFRMASPIHDNDQFAPLNNLQQNWLEHFLLQTIKEQKNIEVRWGNKIVAHQQNDEHVTLTIHTPEGEYQHISHWVVAADGGRSPIREGMKLRMEGASYEGRFVIADIRIKLDYPTERLAFFSPDWNPGNTILMHREPDNIWRFDYQLDPKIAPEDALKPENLNKAVNDQLKMIGQDHLEWEMDWSTVYSARALTLDNYVHNRTIFVGDAAHLLPIFGVRGANTGFQDAQDLAWKLAAVVKGWATEKLLQSYSFDRVGAAREIIAEAGKSTRFMAPPTAGYRLLRNAVLSLSLEHEFVRPLYHWRTSRPHAYTHSPLNSQNDDNALMHELTENGALIPNIKFADGSFLYDAISGKFSVIMFTQNGQVPENLISEINALKQFGIPAQLIALAIDDQKVKQADISFTIDPNIVKDCFFADVNTIYLVRPGHHINGRWLNYRENAITEIFHQFTQVAEGVNA</sequence>
<accession>A0A1C4GSK1</accession>
<organism evidence="3 4">
    <name type="scientific">Acinetobacter albensis</name>
    <dbReference type="NCBI Taxonomy" id="1673609"/>
    <lineage>
        <taxon>Bacteria</taxon>
        <taxon>Pseudomonadati</taxon>
        <taxon>Pseudomonadota</taxon>
        <taxon>Gammaproteobacteria</taxon>
        <taxon>Moraxellales</taxon>
        <taxon>Moraxellaceae</taxon>
        <taxon>Acinetobacter</taxon>
    </lineage>
</organism>
<dbReference type="InterPro" id="IPR050631">
    <property type="entry name" value="PheA/TfdB_FAD_monoxygenase"/>
</dbReference>
<protein>
    <submittedName>
        <fullName evidence="3">3-(3-hydroxy-phenyl)propionate hydroxylase</fullName>
    </submittedName>
</protein>
<feature type="domain" description="FAD-binding" evidence="2">
    <location>
        <begin position="34"/>
        <end position="375"/>
    </location>
</feature>
<gene>
    <name evidence="3" type="ORF">GA0116959_102250</name>
</gene>
<dbReference type="OrthoDB" id="8672648at2"/>
<dbReference type="NCBIfam" id="NF006002">
    <property type="entry name" value="PRK08132.1"/>
    <property type="match status" value="1"/>
</dbReference>
<dbReference type="PANTHER" id="PTHR43476:SF3">
    <property type="entry name" value="FAD-BINDING MONOOXYGENASE"/>
    <property type="match status" value="1"/>
</dbReference>
<keyword evidence="1" id="KW-0560">Oxidoreductase</keyword>
<name>A0A1C4GSK1_9GAMM</name>
<dbReference type="EMBL" id="FMBK01000002">
    <property type="protein sequence ID" value="SCC71149.1"/>
    <property type="molecule type" value="Genomic_DNA"/>
</dbReference>
<dbReference type="InterPro" id="IPR002938">
    <property type="entry name" value="FAD-bd"/>
</dbReference>
<dbReference type="GO" id="GO:0008688">
    <property type="term" value="F:3-(3-hydroxyphenyl)propionate hydroxylase activity"/>
    <property type="evidence" value="ECO:0007669"/>
    <property type="project" value="TreeGrafter"/>
</dbReference>